<evidence type="ECO:0000259" key="2">
    <source>
        <dbReference type="PROSITE" id="PS50234"/>
    </source>
</evidence>
<accession>A0A848KF89</accession>
<feature type="region of interest" description="Disordered" evidence="1">
    <location>
        <begin position="909"/>
        <end position="939"/>
    </location>
</feature>
<feature type="region of interest" description="Disordered" evidence="1">
    <location>
        <begin position="789"/>
        <end position="878"/>
    </location>
</feature>
<feature type="compositionally biased region" description="Low complexity" evidence="1">
    <location>
        <begin position="789"/>
        <end position="799"/>
    </location>
</feature>
<dbReference type="PROSITE" id="PS51468">
    <property type="entry name" value="VIT"/>
    <property type="match status" value="1"/>
</dbReference>
<dbReference type="SMART" id="SM00609">
    <property type="entry name" value="VIT"/>
    <property type="match status" value="1"/>
</dbReference>
<dbReference type="PROSITE" id="PS50234">
    <property type="entry name" value="VWFA"/>
    <property type="match status" value="1"/>
</dbReference>
<dbReference type="Gene3D" id="3.40.50.410">
    <property type="entry name" value="von Willebrand factor, type A domain"/>
    <property type="match status" value="1"/>
</dbReference>
<proteinExistence type="predicted"/>
<dbReference type="AlphaFoldDB" id="A0A848KF89"/>
<evidence type="ECO:0000313" key="5">
    <source>
        <dbReference type="Proteomes" id="UP000535543"/>
    </source>
</evidence>
<dbReference type="InterPro" id="IPR036465">
    <property type="entry name" value="vWFA_dom_sf"/>
</dbReference>
<evidence type="ECO:0000256" key="1">
    <source>
        <dbReference type="SAM" id="MobiDB-lite"/>
    </source>
</evidence>
<reference evidence="4 5" key="2">
    <citation type="submission" date="2020-06" db="EMBL/GenBank/DDBJ databases">
        <title>Antribacter stalactiti gen. nov., sp. nov., a new member of the family Nacardiaceae isolated from a cave.</title>
        <authorList>
            <person name="Kim I.S."/>
        </authorList>
    </citation>
    <scope>NUCLEOTIDE SEQUENCE [LARGE SCALE GENOMIC DNA]</scope>
    <source>
        <strain evidence="4 5">YC2-7</strain>
    </source>
</reference>
<dbReference type="Pfam" id="PF13768">
    <property type="entry name" value="VWA_3"/>
    <property type="match status" value="1"/>
</dbReference>
<protein>
    <submittedName>
        <fullName evidence="4">VWA domain-containing protein</fullName>
    </submittedName>
</protein>
<dbReference type="PANTHER" id="PTHR45737">
    <property type="entry name" value="VON WILLEBRAND FACTOR A DOMAIN-CONTAINING PROTEIN 5A"/>
    <property type="match status" value="1"/>
</dbReference>
<evidence type="ECO:0000313" key="4">
    <source>
        <dbReference type="EMBL" id="NMN97465.1"/>
    </source>
</evidence>
<keyword evidence="5" id="KW-1185">Reference proteome</keyword>
<gene>
    <name evidence="4" type="ORF">FGL95_20730</name>
</gene>
<dbReference type="SMART" id="SM00327">
    <property type="entry name" value="VWA"/>
    <property type="match status" value="1"/>
</dbReference>
<dbReference type="Pfam" id="PF08487">
    <property type="entry name" value="VIT"/>
    <property type="match status" value="1"/>
</dbReference>
<dbReference type="SUPFAM" id="SSF53300">
    <property type="entry name" value="vWA-like"/>
    <property type="match status" value="1"/>
</dbReference>
<reference evidence="4 5" key="1">
    <citation type="submission" date="2019-05" db="EMBL/GenBank/DDBJ databases">
        <authorList>
            <person name="Lee S.D."/>
        </authorList>
    </citation>
    <scope>NUCLEOTIDE SEQUENCE [LARGE SCALE GENOMIC DNA]</scope>
    <source>
        <strain evidence="4 5">YC2-7</strain>
    </source>
</reference>
<evidence type="ECO:0000259" key="3">
    <source>
        <dbReference type="PROSITE" id="PS51468"/>
    </source>
</evidence>
<feature type="domain" description="VWFA" evidence="2">
    <location>
        <begin position="442"/>
        <end position="611"/>
    </location>
</feature>
<dbReference type="Proteomes" id="UP000535543">
    <property type="component" value="Unassembled WGS sequence"/>
</dbReference>
<organism evidence="4 5">
    <name type="scientific">Antrihabitans stalactiti</name>
    <dbReference type="NCBI Taxonomy" id="2584121"/>
    <lineage>
        <taxon>Bacteria</taxon>
        <taxon>Bacillati</taxon>
        <taxon>Actinomycetota</taxon>
        <taxon>Actinomycetes</taxon>
        <taxon>Mycobacteriales</taxon>
        <taxon>Nocardiaceae</taxon>
        <taxon>Antrihabitans</taxon>
    </lineage>
</organism>
<feature type="compositionally biased region" description="Pro residues" evidence="1">
    <location>
        <begin position="850"/>
        <end position="863"/>
    </location>
</feature>
<comment type="caution">
    <text evidence="4">The sequence shown here is derived from an EMBL/GenBank/DDBJ whole genome shotgun (WGS) entry which is preliminary data.</text>
</comment>
<dbReference type="PANTHER" id="PTHR45737:SF6">
    <property type="entry name" value="VON WILLEBRAND FACTOR A DOMAIN-CONTAINING PROTEIN 5A"/>
    <property type="match status" value="1"/>
</dbReference>
<name>A0A848KF89_9NOCA</name>
<feature type="domain" description="VIT" evidence="3">
    <location>
        <begin position="153"/>
        <end position="281"/>
    </location>
</feature>
<sequence>MRHVATVAVKIDQSESAGHGGTAALFDADLPVGDPISGEPRDAHSAAADHADHLVALRVARCHATGREQQTAACTADQQREQPFTSERSEWSNCLLPERNSRLHWGQVAIMISPPAEHSTWCHNRTCDLGLHSGGSVLITAVMDAGAGLDHDPDAGFGTLMTNTGNLPLFALDVRARITGMVATVFVAEEFRNRLRVPLEATYIFPLPERAAVTAMSLQLGDRVIDSRLVERGHAHNEYEAALADGMRAAIVEQERADVFTMRVGNIAPGERVVVRLTLSTPLQYAAGQLTFRFPLVVAPRYIPGVQLDGPPVGAGGHTDTEAVPDASRITPPVLLTGFPNPVRLTIEAIIDTHVVPIHQIGCNLPAELVDGADIGIEGTVRVRVNPGSRLDRDFVLRVDTGQRPHHFASIVTVTDPVGRRGTFNLTVLPSTTAATAPRPLDLVVLLDRSASMDGWQIVAARRAAARIIDSLTPVDRFAVLTFNDTVSRPVRHDDGLVDATDRNRFDAVEHLVATYGSGNPVILPPLEQAARLLRGSGREPTILVITAGLVGNEDQIIEKLAPLVGGIRIDTVGVGVAVNAGFLQRLADLGRGRFEVAESEDRLDEAIEQVQRQLAAPLVTDLELVDGGLGIARGTVTPARLPDVYPGVALLIAGRWVGNPVGEIAIRGISRDGQRWISRLVPRSVDDRTVATAWARAHLADLEDRYLTCPLEQAEPLERTITRLSLSFGVLSRFTAFVAVDKNPIGDRRAPHRVVQAVELPPGSTHRPAEAPSDYQIEYGRRMAAVSSAARSAGSGPRPVTPMVVTEPPARAAPMDDPTLTGARPTNVVEPHAEPVGRIPLPDYGTPMMAPPPQAAPPPPPGSYQQPADRPSKRGPRIAAAGAAAAVAGALAIGGAVVLGNNGPVDSTAKPADTAGATATTSESRVGEPSSAPKTTTDAKTGVSIAVTLTETPAGTKVVAEISGIAAGQSVRMVVVTRDGARTIADSWRVTTTDKERRTTTLADVAKSDITDIIIEDNSGNQLVSVHP</sequence>
<dbReference type="InterPro" id="IPR002035">
    <property type="entry name" value="VWF_A"/>
</dbReference>
<dbReference type="InterPro" id="IPR013694">
    <property type="entry name" value="VIT"/>
</dbReference>
<dbReference type="EMBL" id="VCQU01000007">
    <property type="protein sequence ID" value="NMN97465.1"/>
    <property type="molecule type" value="Genomic_DNA"/>
</dbReference>